<evidence type="ECO:0000256" key="7">
    <source>
        <dbReference type="SAM" id="Phobius"/>
    </source>
</evidence>
<organism evidence="9 10">
    <name type="scientific">Pseudomonas fluorescens</name>
    <dbReference type="NCBI Taxonomy" id="294"/>
    <lineage>
        <taxon>Bacteria</taxon>
        <taxon>Pseudomonadati</taxon>
        <taxon>Pseudomonadota</taxon>
        <taxon>Gammaproteobacteria</taxon>
        <taxon>Pseudomonadales</taxon>
        <taxon>Pseudomonadaceae</taxon>
        <taxon>Pseudomonas</taxon>
    </lineage>
</organism>
<gene>
    <name evidence="9" type="primary">gumD</name>
    <name evidence="9" type="ORF">PS645_03801</name>
</gene>
<proteinExistence type="inferred from homology"/>
<dbReference type="EMBL" id="CABVGX010000033">
    <property type="protein sequence ID" value="VVN11266.1"/>
    <property type="molecule type" value="Genomic_DNA"/>
</dbReference>
<evidence type="ECO:0000256" key="4">
    <source>
        <dbReference type="ARBA" id="ARBA00022692"/>
    </source>
</evidence>
<name>A0A5E6VFR2_PSEFL</name>
<evidence type="ECO:0000256" key="3">
    <source>
        <dbReference type="ARBA" id="ARBA00022679"/>
    </source>
</evidence>
<evidence type="ECO:0000256" key="6">
    <source>
        <dbReference type="ARBA" id="ARBA00023136"/>
    </source>
</evidence>
<feature type="domain" description="Bacterial sugar transferase" evidence="8">
    <location>
        <begin position="275"/>
        <end position="458"/>
    </location>
</feature>
<dbReference type="GO" id="GO:0089702">
    <property type="term" value="F:undecaprenyl-phosphate glucose phosphotransferase activity"/>
    <property type="evidence" value="ECO:0007669"/>
    <property type="project" value="UniProtKB-EC"/>
</dbReference>
<dbReference type="Pfam" id="PF02397">
    <property type="entry name" value="Bac_transf"/>
    <property type="match status" value="1"/>
</dbReference>
<comment type="subcellular location">
    <subcellularLocation>
        <location evidence="1">Membrane</location>
        <topology evidence="1">Multi-pass membrane protein</topology>
    </subcellularLocation>
</comment>
<feature type="transmembrane region" description="Helical" evidence="7">
    <location>
        <begin position="77"/>
        <end position="98"/>
    </location>
</feature>
<dbReference type="Pfam" id="PF13727">
    <property type="entry name" value="CoA_binding_3"/>
    <property type="match status" value="1"/>
</dbReference>
<feature type="transmembrane region" description="Helical" evidence="7">
    <location>
        <begin position="46"/>
        <end position="65"/>
    </location>
</feature>
<protein>
    <submittedName>
        <fullName evidence="9">UDP-glucose:undecaprenyl-phosphate glucose-1-phosphate transferase</fullName>
        <ecNumber evidence="9">2.7.8.31</ecNumber>
    </submittedName>
</protein>
<sequence>MTPQYTAQVAHRKGLTFWGQWLCALTLVNVLLMVLVYWRVGDLTSPYRVLMILTVLGSVPIYGAMQVYHKRHGLLVGLARLLAGWLILLGVLISIAFITQTSAIFSRQVIIVWAIAGYLLQAASFIPLHCLTRLHSSKRCNERRSVILGTCPTAHELARKLSRPNRARVLGFVATADHAGPAPSILPLLGSVDDIREIIDRMEIRRVYLVLPMDKAAIIEALYIDLLDMNVDVVWIPDFSSLVLLNQSISEIERMPAFYLNESLISSHPGSLFCKDLFERTLAAVAIALLSPLLLAVAVAIKLTSPGPVLYKQNRHGCDGEVIRVWKFRSMRVHKDDEVRQATRDDDRVTPLGRFLRRSSIDELPQLFNVLFGAMALVGPRPHAVTHNIYYTGKVRAYMARHRLKPGITGLAQITGHRGETETLEKMQQRVAQDLNYINQWSLWLDIKILVKTPFTLFSKNIY</sequence>
<dbReference type="InterPro" id="IPR003362">
    <property type="entry name" value="Bact_transf"/>
</dbReference>
<evidence type="ECO:0000256" key="1">
    <source>
        <dbReference type="ARBA" id="ARBA00004141"/>
    </source>
</evidence>
<comment type="similarity">
    <text evidence="2">Belongs to the bacterial sugar transferase family.</text>
</comment>
<dbReference type="OrthoDB" id="9808602at2"/>
<feature type="transmembrane region" description="Helical" evidence="7">
    <location>
        <begin position="21"/>
        <end position="40"/>
    </location>
</feature>
<accession>A0A5E6VFR2</accession>
<dbReference type="InterPro" id="IPR017475">
    <property type="entry name" value="EPS_sugar_tfrase"/>
</dbReference>
<dbReference type="NCBIfam" id="TIGR03023">
    <property type="entry name" value="WcaJ_sugtrans"/>
    <property type="match status" value="1"/>
</dbReference>
<evidence type="ECO:0000313" key="9">
    <source>
        <dbReference type="EMBL" id="VVN11266.1"/>
    </source>
</evidence>
<feature type="transmembrane region" description="Helical" evidence="7">
    <location>
        <begin position="281"/>
        <end position="301"/>
    </location>
</feature>
<dbReference type="Proteomes" id="UP000325607">
    <property type="component" value="Unassembled WGS sequence"/>
</dbReference>
<dbReference type="InterPro" id="IPR017473">
    <property type="entry name" value="Undecaprenyl-P_gluc_Ptfrase"/>
</dbReference>
<keyword evidence="6 7" id="KW-0472">Membrane</keyword>
<evidence type="ECO:0000259" key="8">
    <source>
        <dbReference type="Pfam" id="PF02397"/>
    </source>
</evidence>
<keyword evidence="3 9" id="KW-0808">Transferase</keyword>
<dbReference type="PANTHER" id="PTHR30576:SF0">
    <property type="entry name" value="UNDECAPRENYL-PHOSPHATE N-ACETYLGALACTOSAMINYL 1-PHOSPHATE TRANSFERASE-RELATED"/>
    <property type="match status" value="1"/>
</dbReference>
<evidence type="ECO:0000313" key="10">
    <source>
        <dbReference type="Proteomes" id="UP000325607"/>
    </source>
</evidence>
<dbReference type="GO" id="GO:0016020">
    <property type="term" value="C:membrane"/>
    <property type="evidence" value="ECO:0007669"/>
    <property type="project" value="UniProtKB-SubCell"/>
</dbReference>
<keyword evidence="4 7" id="KW-0812">Transmembrane</keyword>
<reference evidence="9 10" key="1">
    <citation type="submission" date="2019-09" db="EMBL/GenBank/DDBJ databases">
        <authorList>
            <person name="Chandra G."/>
            <person name="Truman W A."/>
        </authorList>
    </citation>
    <scope>NUCLEOTIDE SEQUENCE [LARGE SCALE GENOMIC DNA]</scope>
    <source>
        <strain evidence="9">PS645</strain>
    </source>
</reference>
<dbReference type="RefSeq" id="WP_150581893.1">
    <property type="nucleotide sequence ID" value="NZ_CABVGX010000033.1"/>
</dbReference>
<dbReference type="EC" id="2.7.8.31" evidence="9"/>
<evidence type="ECO:0000256" key="2">
    <source>
        <dbReference type="ARBA" id="ARBA00006464"/>
    </source>
</evidence>
<dbReference type="Gene3D" id="3.40.50.720">
    <property type="entry name" value="NAD(P)-binding Rossmann-like Domain"/>
    <property type="match status" value="1"/>
</dbReference>
<dbReference type="AlphaFoldDB" id="A0A5E6VFR2"/>
<keyword evidence="5 7" id="KW-1133">Transmembrane helix</keyword>
<dbReference type="PANTHER" id="PTHR30576">
    <property type="entry name" value="COLANIC BIOSYNTHESIS UDP-GLUCOSE LIPID CARRIER TRANSFERASE"/>
    <property type="match status" value="1"/>
</dbReference>
<dbReference type="NCBIfam" id="TIGR03025">
    <property type="entry name" value="EPS_sugtrans"/>
    <property type="match status" value="1"/>
</dbReference>
<feature type="transmembrane region" description="Helical" evidence="7">
    <location>
        <begin position="110"/>
        <end position="131"/>
    </location>
</feature>
<evidence type="ECO:0000256" key="5">
    <source>
        <dbReference type="ARBA" id="ARBA00022989"/>
    </source>
</evidence>